<dbReference type="EMBL" id="JAEHOC010000027">
    <property type="protein sequence ID" value="KAG2430460.1"/>
    <property type="molecule type" value="Genomic_DNA"/>
</dbReference>
<dbReference type="AlphaFoldDB" id="A0A835T200"/>
<accession>A0A835T200</accession>
<feature type="region of interest" description="Disordered" evidence="1">
    <location>
        <begin position="1"/>
        <end position="86"/>
    </location>
</feature>
<feature type="region of interest" description="Disordered" evidence="1">
    <location>
        <begin position="240"/>
        <end position="269"/>
    </location>
</feature>
<feature type="compositionally biased region" description="Pro residues" evidence="1">
    <location>
        <begin position="61"/>
        <end position="81"/>
    </location>
</feature>
<keyword evidence="2" id="KW-0812">Transmembrane</keyword>
<sequence length="490" mass="50850">MSGTPLTERVVKSVGKTPAPGKTPGKGDVKNLASVPLPDDGDETEPFASSEDEQPRSQPTSPGPKGTPPPRAAAPRAPAPPARAGSGGSSSLFGFFSLTSVLVTVALALVLAPCADPELFTTMRKATAHYEPLCKNVVGLQAKAAELLADAKAQASQQARELHAKLPPNVQELLAKAAEPVQQAHAAALPLITKYAAEAQQRLEPIAEKAKAAWRDASRETLTRAAPLLEQALKAAGLAAPEPAAAAPTPAAAPSPAPASPPPPPAPKPIPITVLGLSEMNTIVEDSADVRQYLSELWDAAAVQVATKRKAVVWVIACRSEGECGAAEGKFFDAKSFYRIDGGFYSTPDSAGALQSELATYLRGEPSGLVLVGSPRRLHPNAVKVLNDAISEGGHLTQDGVPVVTHRALYVVLADVAGVDVHNEVAVKDKLCADIAAAGDADDASAAIVRSFRRRLDAVLPAREDEAGAPAFSIVMDEGNAEQQVDQESS</sequence>
<organism evidence="3 4">
    <name type="scientific">Chlamydomonas incerta</name>
    <dbReference type="NCBI Taxonomy" id="51695"/>
    <lineage>
        <taxon>Eukaryota</taxon>
        <taxon>Viridiplantae</taxon>
        <taxon>Chlorophyta</taxon>
        <taxon>core chlorophytes</taxon>
        <taxon>Chlorophyceae</taxon>
        <taxon>CS clade</taxon>
        <taxon>Chlamydomonadales</taxon>
        <taxon>Chlamydomonadaceae</taxon>
        <taxon>Chlamydomonas</taxon>
    </lineage>
</organism>
<dbReference type="OrthoDB" id="545528at2759"/>
<gene>
    <name evidence="3" type="ORF">HXX76_009983</name>
</gene>
<evidence type="ECO:0000256" key="1">
    <source>
        <dbReference type="SAM" id="MobiDB-lite"/>
    </source>
</evidence>
<protein>
    <submittedName>
        <fullName evidence="3">Uncharacterized protein</fullName>
    </submittedName>
</protein>
<feature type="compositionally biased region" description="Low complexity" evidence="1">
    <location>
        <begin position="240"/>
        <end position="250"/>
    </location>
</feature>
<keyword evidence="2" id="KW-1133">Transmembrane helix</keyword>
<dbReference type="Gene3D" id="1.20.5.1230">
    <property type="entry name" value="Apolipoprotein A-I"/>
    <property type="match status" value="1"/>
</dbReference>
<evidence type="ECO:0000313" key="3">
    <source>
        <dbReference type="EMBL" id="KAG2430460.1"/>
    </source>
</evidence>
<keyword evidence="2" id="KW-0472">Membrane</keyword>
<evidence type="ECO:0000256" key="2">
    <source>
        <dbReference type="SAM" id="Phobius"/>
    </source>
</evidence>
<evidence type="ECO:0000313" key="4">
    <source>
        <dbReference type="Proteomes" id="UP000650467"/>
    </source>
</evidence>
<feature type="transmembrane region" description="Helical" evidence="2">
    <location>
        <begin position="92"/>
        <end position="112"/>
    </location>
</feature>
<name>A0A835T200_CHLIN</name>
<dbReference type="Proteomes" id="UP000650467">
    <property type="component" value="Unassembled WGS sequence"/>
</dbReference>
<comment type="caution">
    <text evidence="3">The sequence shown here is derived from an EMBL/GenBank/DDBJ whole genome shotgun (WGS) entry which is preliminary data.</text>
</comment>
<dbReference type="SUPFAM" id="SSF58113">
    <property type="entry name" value="Apolipoprotein A-I"/>
    <property type="match status" value="1"/>
</dbReference>
<feature type="compositionally biased region" description="Pro residues" evidence="1">
    <location>
        <begin position="251"/>
        <end position="269"/>
    </location>
</feature>
<proteinExistence type="predicted"/>
<reference evidence="3" key="1">
    <citation type="journal article" date="2020" name="bioRxiv">
        <title>Comparative genomics of Chlamydomonas.</title>
        <authorList>
            <person name="Craig R.J."/>
            <person name="Hasan A.R."/>
            <person name="Ness R.W."/>
            <person name="Keightley P.D."/>
        </authorList>
    </citation>
    <scope>NUCLEOTIDE SEQUENCE</scope>
    <source>
        <strain evidence="3">SAG 7.73</strain>
    </source>
</reference>
<keyword evidence="4" id="KW-1185">Reference proteome</keyword>